<dbReference type="InterPro" id="IPR000530">
    <property type="entry name" value="Ribosomal_eS12"/>
</dbReference>
<dbReference type="SUPFAM" id="SSF55315">
    <property type="entry name" value="L30e-like"/>
    <property type="match status" value="1"/>
</dbReference>
<keyword evidence="8" id="KW-1185">Reference proteome</keyword>
<dbReference type="GO" id="GO:0003735">
    <property type="term" value="F:structural constituent of ribosome"/>
    <property type="evidence" value="ECO:0007669"/>
    <property type="project" value="InterPro"/>
</dbReference>
<feature type="domain" description="Ribosomal protein eL8/eL30/eS12/Gadd45" evidence="6">
    <location>
        <begin position="37"/>
        <end position="130"/>
    </location>
</feature>
<dbReference type="OrthoDB" id="10249311at2759"/>
<evidence type="ECO:0000259" key="6">
    <source>
        <dbReference type="Pfam" id="PF01248"/>
    </source>
</evidence>
<dbReference type="EMBL" id="JWZX01003252">
    <property type="protein sequence ID" value="KOO22770.1"/>
    <property type="molecule type" value="Genomic_DNA"/>
</dbReference>
<gene>
    <name evidence="7" type="ORF">Ctob_006267</name>
</gene>
<evidence type="ECO:0000256" key="5">
    <source>
        <dbReference type="SAM" id="MobiDB-lite"/>
    </source>
</evidence>
<proteinExistence type="inferred from homology"/>
<comment type="caution">
    <text evidence="7">The sequence shown here is derived from an EMBL/GenBank/DDBJ whole genome shotgun (WGS) entry which is preliminary data.</text>
</comment>
<keyword evidence="2 4" id="KW-0689">Ribosomal protein</keyword>
<dbReference type="PROSITE" id="PS01189">
    <property type="entry name" value="RIBOSOMAL_S12E"/>
    <property type="match status" value="1"/>
</dbReference>
<evidence type="ECO:0000313" key="8">
    <source>
        <dbReference type="Proteomes" id="UP000037460"/>
    </source>
</evidence>
<evidence type="ECO:0000256" key="4">
    <source>
        <dbReference type="RuleBase" id="RU000670"/>
    </source>
</evidence>
<reference evidence="8" key="1">
    <citation type="journal article" date="2015" name="PLoS Genet.">
        <title>Genome Sequence and Transcriptome Analyses of Chrysochromulina tobin: Metabolic Tools for Enhanced Algal Fitness in the Prominent Order Prymnesiales (Haptophyceae).</title>
        <authorList>
            <person name="Hovde B.T."/>
            <person name="Deodato C.R."/>
            <person name="Hunsperger H.M."/>
            <person name="Ryken S.A."/>
            <person name="Yost W."/>
            <person name="Jha R.K."/>
            <person name="Patterson J."/>
            <person name="Monnat R.J. Jr."/>
            <person name="Barlow S.B."/>
            <person name="Starkenburg S.R."/>
            <person name="Cattolico R.A."/>
        </authorList>
    </citation>
    <scope>NUCLEOTIDE SEQUENCE</scope>
    <source>
        <strain evidence="8">CCMP291</strain>
    </source>
</reference>
<feature type="region of interest" description="Disordered" evidence="5">
    <location>
        <begin position="1"/>
        <end position="29"/>
    </location>
</feature>
<accession>A0A0M0J8G4</accession>
<protein>
    <recommendedName>
        <fullName evidence="4">40S ribosomal protein S12</fullName>
    </recommendedName>
</protein>
<dbReference type="InterPro" id="IPR004038">
    <property type="entry name" value="Ribosomal_eL8/eL30/eS12/Gad45"/>
</dbReference>
<dbReference type="AlphaFoldDB" id="A0A0M0J8G4"/>
<dbReference type="InterPro" id="IPR029064">
    <property type="entry name" value="Ribosomal_eL30-like_sf"/>
</dbReference>
<evidence type="ECO:0000256" key="3">
    <source>
        <dbReference type="ARBA" id="ARBA00023274"/>
    </source>
</evidence>
<name>A0A0M0J8G4_9EUKA</name>
<dbReference type="InterPro" id="IPR047860">
    <property type="entry name" value="Ribosomal_eS12_CS"/>
</dbReference>
<dbReference type="Pfam" id="PF01248">
    <property type="entry name" value="Ribosomal_L7Ae"/>
    <property type="match status" value="1"/>
</dbReference>
<organism evidence="7 8">
    <name type="scientific">Chrysochromulina tobinii</name>
    <dbReference type="NCBI Taxonomy" id="1460289"/>
    <lineage>
        <taxon>Eukaryota</taxon>
        <taxon>Haptista</taxon>
        <taxon>Haptophyta</taxon>
        <taxon>Prymnesiophyceae</taxon>
        <taxon>Prymnesiales</taxon>
        <taxon>Chrysochromulinaceae</taxon>
        <taxon>Chrysochromulina</taxon>
    </lineage>
</organism>
<evidence type="ECO:0000313" key="7">
    <source>
        <dbReference type="EMBL" id="KOO22770.1"/>
    </source>
</evidence>
<dbReference type="PANTHER" id="PTHR11843">
    <property type="entry name" value="40S RIBOSOMAL PROTEIN S12"/>
    <property type="match status" value="1"/>
</dbReference>
<dbReference type="GO" id="GO:1990904">
    <property type="term" value="C:ribonucleoprotein complex"/>
    <property type="evidence" value="ECO:0007669"/>
    <property type="project" value="UniProtKB-KW"/>
</dbReference>
<sequence length="150" mass="15909">MADDEETTEEPTTEPAAEAGEAVPAEAPEAPMDVETALQKVLKNALIHDGLRRGLHECAKALDAGKAKLCVLSQSCNEPAYTKLIEALCAEHGVDLMKVSDGKQLGEWVGLAKVDKEGTARKVVGCSSVVITDFGEESDALKILKDSFAK</sequence>
<dbReference type="GO" id="GO:0005840">
    <property type="term" value="C:ribosome"/>
    <property type="evidence" value="ECO:0007669"/>
    <property type="project" value="UniProtKB-KW"/>
</dbReference>
<evidence type="ECO:0000256" key="2">
    <source>
        <dbReference type="ARBA" id="ARBA00022980"/>
    </source>
</evidence>
<dbReference type="Gene3D" id="3.30.1330.30">
    <property type="match status" value="1"/>
</dbReference>
<dbReference type="Proteomes" id="UP000037460">
    <property type="component" value="Unassembled WGS sequence"/>
</dbReference>
<dbReference type="GO" id="GO:0006412">
    <property type="term" value="P:translation"/>
    <property type="evidence" value="ECO:0007669"/>
    <property type="project" value="InterPro"/>
</dbReference>
<dbReference type="FunFam" id="3.30.1330.30:FF:000019">
    <property type="entry name" value="40S ribosomal protein S12"/>
    <property type="match status" value="1"/>
</dbReference>
<dbReference type="PRINTS" id="PR00972">
    <property type="entry name" value="RIBSOMALS12E"/>
</dbReference>
<keyword evidence="3 4" id="KW-0687">Ribonucleoprotein</keyword>
<feature type="compositionally biased region" description="Acidic residues" evidence="5">
    <location>
        <begin position="1"/>
        <end position="12"/>
    </location>
</feature>
<feature type="compositionally biased region" description="Low complexity" evidence="5">
    <location>
        <begin position="13"/>
        <end position="29"/>
    </location>
</feature>
<evidence type="ECO:0000256" key="1">
    <source>
        <dbReference type="ARBA" id="ARBA00005824"/>
    </source>
</evidence>
<comment type="similarity">
    <text evidence="1 4">Belongs to the eukaryotic ribosomal protein eS12 family.</text>
</comment>